<evidence type="ECO:0000313" key="4">
    <source>
        <dbReference type="Proteomes" id="UP000480410"/>
    </source>
</evidence>
<dbReference type="AlphaFoldDB" id="A0A6B3NN38"/>
<sequence length="256" mass="29642">MMVFSESSDITLMVTSCGRFDLLKRTLESFDRFNTAPIREVFITEDSGDEAVRDCVPLHWREHTTCIVNNPKLGQLRSIDAAYAQIKTRWVFHCEDDWDFYRPAFIEDSQLLLEADPQALQVWLRSFNHDLQVHSPYVFLNERQVLQGVAFYQLGSHKPDWQGFSFNPGLRRLADYQQHAPYAGHSGEKSLSRLYASENRYALILENDAVLHTGFGGHVELPQERENKLRRKRRDRFKLLGALVIGLVIGWMLNVA</sequence>
<evidence type="ECO:0000256" key="1">
    <source>
        <dbReference type="SAM" id="Phobius"/>
    </source>
</evidence>
<dbReference type="GO" id="GO:0016740">
    <property type="term" value="F:transferase activity"/>
    <property type="evidence" value="ECO:0007669"/>
    <property type="project" value="UniProtKB-KW"/>
</dbReference>
<dbReference type="EMBL" id="JAAHBV010000576">
    <property type="protein sequence ID" value="NER61906.1"/>
    <property type="molecule type" value="Genomic_DNA"/>
</dbReference>
<dbReference type="InterPro" id="IPR029044">
    <property type="entry name" value="Nucleotide-diphossugar_trans"/>
</dbReference>
<keyword evidence="1" id="KW-0472">Membrane</keyword>
<reference evidence="4 5" key="1">
    <citation type="submission" date="2020-02" db="EMBL/GenBank/DDBJ databases">
        <title>Broccoli isolated Pseudomonas sp.</title>
        <authorList>
            <person name="Fujikawa T."/>
            <person name="Sawada H."/>
        </authorList>
    </citation>
    <scope>NUCLEOTIDE SEQUENCE [LARGE SCALE GENOMIC DNA]</scope>
    <source>
        <strain evidence="3 5">MAFF212427</strain>
        <strain evidence="2 4">MAFF212428</strain>
    </source>
</reference>
<dbReference type="Proteomes" id="UP000480410">
    <property type="component" value="Unassembled WGS sequence"/>
</dbReference>
<gene>
    <name evidence="2" type="ORF">G3435_21995</name>
    <name evidence="3" type="ORF">G3436_14270</name>
</gene>
<organism evidence="3 5">
    <name type="scientific">Pseudomonas brassicae</name>
    <dbReference type="NCBI Taxonomy" id="2708063"/>
    <lineage>
        <taxon>Bacteria</taxon>
        <taxon>Pseudomonadati</taxon>
        <taxon>Pseudomonadota</taxon>
        <taxon>Gammaproteobacteria</taxon>
        <taxon>Pseudomonadales</taxon>
        <taxon>Pseudomonadaceae</taxon>
        <taxon>Pseudomonas</taxon>
    </lineage>
</organism>
<evidence type="ECO:0000313" key="3">
    <source>
        <dbReference type="EMBL" id="NER64822.1"/>
    </source>
</evidence>
<accession>A0A6B3NN38</accession>
<dbReference type="SUPFAM" id="SSF53448">
    <property type="entry name" value="Nucleotide-diphospho-sugar transferases"/>
    <property type="match status" value="1"/>
</dbReference>
<dbReference type="EMBL" id="JAAHBU010000184">
    <property type="protein sequence ID" value="NER64822.1"/>
    <property type="molecule type" value="Genomic_DNA"/>
</dbReference>
<comment type="caution">
    <text evidence="3">The sequence shown here is derived from an EMBL/GenBank/DDBJ whole genome shotgun (WGS) entry which is preliminary data.</text>
</comment>
<name>A0A6B3NN38_9PSED</name>
<dbReference type="RefSeq" id="WP_163946026.1">
    <property type="nucleotide sequence ID" value="NZ_JAAHBU010000184.1"/>
</dbReference>
<evidence type="ECO:0000313" key="2">
    <source>
        <dbReference type="EMBL" id="NER61906.1"/>
    </source>
</evidence>
<keyword evidence="3" id="KW-0808">Transferase</keyword>
<dbReference type="Proteomes" id="UP000482634">
    <property type="component" value="Unassembled WGS sequence"/>
</dbReference>
<keyword evidence="1" id="KW-1133">Transmembrane helix</keyword>
<accession>A0A6M0CWL5</accession>
<keyword evidence="5" id="KW-1185">Reference proteome</keyword>
<feature type="transmembrane region" description="Helical" evidence="1">
    <location>
        <begin position="237"/>
        <end position="253"/>
    </location>
</feature>
<proteinExistence type="predicted"/>
<evidence type="ECO:0000313" key="5">
    <source>
        <dbReference type="Proteomes" id="UP000482634"/>
    </source>
</evidence>
<keyword evidence="1" id="KW-0812">Transmembrane</keyword>
<protein>
    <submittedName>
        <fullName evidence="3">Glycosyltransferase family 2 protein</fullName>
    </submittedName>
</protein>